<gene>
    <name evidence="7" type="primary">rga8</name>
    <name evidence="7" type="ORF">IWQ62_002138</name>
</gene>
<keyword evidence="3" id="KW-0472">Membrane</keyword>
<evidence type="ECO:0000256" key="2">
    <source>
        <dbReference type="SAM" id="MobiDB-lite"/>
    </source>
</evidence>
<dbReference type="GO" id="GO:0000935">
    <property type="term" value="C:division septum"/>
    <property type="evidence" value="ECO:0007669"/>
    <property type="project" value="TreeGrafter"/>
</dbReference>
<sequence length="1136" mass="124822">MLKFDNCFWGNLDTGPDYRAGVEPLELKLEQGIVELDEVLDFFTERIAIERSYAQHLRALGERAGRSQGFLRDDGASLRMVFEAIRREHLAKSQSHYQFVQDMLDRVIAPLTSFRDLHAQRLGANREALSEEFNKYTFVRRRAEQFGRTYRAQCARADWAQAATERNLAATYVEHQDIQVVSHVVGKLSFTRGDFIRFLDRLQTSLPTHSVKFGILGTFHGLVQGDELAQWLLVHYPNRLVHLQDAEAVGQSLIGQSYLRHLGRGNTFAAQNDSYYQWRSAARDLVQRPDLEATLPPKLDRGRSHAMTSTRSLASIVGGSLMSPTSDDWSSTDADNVPLGYSRHRGSSDSFEYDDDSLEVTHERMRAKAELANVQYLTAVRKADHVRTTLEEQLSSYLETLQGWETDRLLNIQSALGHFAHALNPLANRESREYYDRIVASCESFKPDQDLEFTIEHYGTGSFCPRPVVYNHHYLGTAEFQVFGVSLEDQWKLSSKPAPLFVSKALSAIRKSTGDFTLEAQRAVWLSQPSLSPIHALRQEVNHNSRVTLKQLRLFSPEIIVGALRLYLLELPDCLCTFELYDAVKALYSSRTKAAEPQALITCISNLLSGLPPANLITLRALLEPLHQLGTGSDSKFYLQLGAQFGPVILRNRRESNVNFHDRHPAKFFQDLVTHMDAIFQRVKLQAHHKPKVQHAKPSHSGSLSHRLPEALRRCRVVTAPHLPSVGQDQGTLDAGLVTSANLSSLLSPTLAIRSTVDSHRSVPMHRLATAPPRTGQPSTSYQGNRSTAASLRPQRSHSTLVYDVQERCDSTASSPVSSTPEDLHKLTQLVHSPQSETYILEAQSDSIGDQEAGLPDQPQAAEMLPEHASGITQHESKVAENPSPVSDSVGKLPDQETPIEPNPVKGEGPQTPHDATNLSIPTDAITPKGTGVALREISEISATSCFSCSNSATTSSSANAICTSSRCSNWAVRVFLADLALSAWLSAVTSAVCSAWARFFLFDLDFLDFTGASAFGCLVTAFDGVSFVWISFLVPCAGAIRTTGLAFGWTAAEVGVLTVTGFSDGVLATSWVVVTDKAIASGSTVADGASEGPPLAINHGLLSSSLGSGGRLELLGALERTTAGVSRGFLGLDVW</sequence>
<dbReference type="AlphaFoldDB" id="A0A9W8AR04"/>
<dbReference type="GO" id="GO:0007010">
    <property type="term" value="P:cytoskeleton organization"/>
    <property type="evidence" value="ECO:0007669"/>
    <property type="project" value="TreeGrafter"/>
</dbReference>
<dbReference type="Pfam" id="PF00611">
    <property type="entry name" value="FCH"/>
    <property type="match status" value="1"/>
</dbReference>
<feature type="compositionally biased region" description="Polar residues" evidence="2">
    <location>
        <begin position="776"/>
        <end position="790"/>
    </location>
</feature>
<evidence type="ECO:0000256" key="1">
    <source>
        <dbReference type="PROSITE-ProRule" id="PRU01077"/>
    </source>
</evidence>
<dbReference type="PANTHER" id="PTHR23065:SF17">
    <property type="entry name" value="RHO-GTPASE-ACTIVATING PROTEIN RGD2"/>
    <property type="match status" value="1"/>
</dbReference>
<dbReference type="GO" id="GO:0007264">
    <property type="term" value="P:small GTPase-mediated signal transduction"/>
    <property type="evidence" value="ECO:0007669"/>
    <property type="project" value="TreeGrafter"/>
</dbReference>
<dbReference type="EMBL" id="JANBPY010000417">
    <property type="protein sequence ID" value="KAJ1966966.1"/>
    <property type="molecule type" value="Genomic_DNA"/>
</dbReference>
<dbReference type="SMART" id="SM00324">
    <property type="entry name" value="RhoGAP"/>
    <property type="match status" value="1"/>
</dbReference>
<keyword evidence="1" id="KW-0175">Coiled coil</keyword>
<evidence type="ECO:0000259" key="5">
    <source>
        <dbReference type="PROSITE" id="PS50238"/>
    </source>
</evidence>
<dbReference type="SUPFAM" id="SSF48350">
    <property type="entry name" value="GTPase activation domain, GAP"/>
    <property type="match status" value="1"/>
</dbReference>
<feature type="region of interest" description="Disordered" evidence="2">
    <location>
        <begin position="874"/>
        <end position="923"/>
    </location>
</feature>
<evidence type="ECO:0000256" key="3">
    <source>
        <dbReference type="SAM" id="Phobius"/>
    </source>
</evidence>
<feature type="domain" description="Rho-GAP" evidence="5">
    <location>
        <begin position="485"/>
        <end position="680"/>
    </location>
</feature>
<reference evidence="7" key="1">
    <citation type="submission" date="2022-07" db="EMBL/GenBank/DDBJ databases">
        <title>Phylogenomic reconstructions and comparative analyses of Kickxellomycotina fungi.</title>
        <authorList>
            <person name="Reynolds N.K."/>
            <person name="Stajich J.E."/>
            <person name="Barry K."/>
            <person name="Grigoriev I.V."/>
            <person name="Crous P."/>
            <person name="Smith M.E."/>
        </authorList>
    </citation>
    <scope>NUCLEOTIDE SEQUENCE</scope>
    <source>
        <strain evidence="7">RSA 1196</strain>
    </source>
</reference>
<feature type="region of interest" description="Disordered" evidence="2">
    <location>
        <begin position="757"/>
        <end position="798"/>
    </location>
</feature>
<keyword evidence="3" id="KW-1133">Transmembrane helix</keyword>
<protein>
    <submittedName>
        <fullName evidence="7">Rho-GTPase-activating protein 8</fullName>
    </submittedName>
</protein>
<evidence type="ECO:0000259" key="4">
    <source>
        <dbReference type="PROSITE" id="PS50186"/>
    </source>
</evidence>
<feature type="transmembrane region" description="Helical" evidence="3">
    <location>
        <begin position="1010"/>
        <end position="1033"/>
    </location>
</feature>
<dbReference type="PROSITE" id="PS50238">
    <property type="entry name" value="RHOGAP"/>
    <property type="match status" value="1"/>
</dbReference>
<dbReference type="InterPro" id="IPR001060">
    <property type="entry name" value="FCH_dom"/>
</dbReference>
<evidence type="ECO:0000313" key="8">
    <source>
        <dbReference type="Proteomes" id="UP001150925"/>
    </source>
</evidence>
<feature type="domain" description="DEP" evidence="4">
    <location>
        <begin position="225"/>
        <end position="280"/>
    </location>
</feature>
<dbReference type="InterPro" id="IPR008936">
    <property type="entry name" value="Rho_GTPase_activation_prot"/>
</dbReference>
<dbReference type="GO" id="GO:0005096">
    <property type="term" value="F:GTPase activator activity"/>
    <property type="evidence" value="ECO:0007669"/>
    <property type="project" value="TreeGrafter"/>
</dbReference>
<feature type="domain" description="F-BAR" evidence="6">
    <location>
        <begin position="2"/>
        <end position="450"/>
    </location>
</feature>
<dbReference type="PROSITE" id="PS50186">
    <property type="entry name" value="DEP"/>
    <property type="match status" value="1"/>
</dbReference>
<dbReference type="InterPro" id="IPR000198">
    <property type="entry name" value="RhoGAP_dom"/>
</dbReference>
<proteinExistence type="predicted"/>
<dbReference type="GO" id="GO:0005737">
    <property type="term" value="C:cytoplasm"/>
    <property type="evidence" value="ECO:0007669"/>
    <property type="project" value="TreeGrafter"/>
</dbReference>
<comment type="caution">
    <text evidence="7">The sequence shown here is derived from an EMBL/GenBank/DDBJ whole genome shotgun (WGS) entry which is preliminary data.</text>
</comment>
<dbReference type="SUPFAM" id="SSF103657">
    <property type="entry name" value="BAR/IMD domain-like"/>
    <property type="match status" value="1"/>
</dbReference>
<dbReference type="InterPro" id="IPR027267">
    <property type="entry name" value="AH/BAR_dom_sf"/>
</dbReference>
<dbReference type="OrthoDB" id="2155291at2759"/>
<name>A0A9W8AR04_9FUNG</name>
<evidence type="ECO:0000313" key="7">
    <source>
        <dbReference type="EMBL" id="KAJ1966966.1"/>
    </source>
</evidence>
<dbReference type="InterPro" id="IPR031160">
    <property type="entry name" value="F_BAR_dom"/>
</dbReference>
<organism evidence="7 8">
    <name type="scientific">Dispira parvispora</name>
    <dbReference type="NCBI Taxonomy" id="1520584"/>
    <lineage>
        <taxon>Eukaryota</taxon>
        <taxon>Fungi</taxon>
        <taxon>Fungi incertae sedis</taxon>
        <taxon>Zoopagomycota</taxon>
        <taxon>Kickxellomycotina</taxon>
        <taxon>Dimargaritomycetes</taxon>
        <taxon>Dimargaritales</taxon>
        <taxon>Dimargaritaceae</taxon>
        <taxon>Dispira</taxon>
    </lineage>
</organism>
<dbReference type="PANTHER" id="PTHR23065">
    <property type="entry name" value="PROLINE-SERINE-THREONINE PHOSPHATASE INTERACTING PROTEIN 1"/>
    <property type="match status" value="1"/>
</dbReference>
<dbReference type="SMART" id="SM00055">
    <property type="entry name" value="FCH"/>
    <property type="match status" value="1"/>
</dbReference>
<dbReference type="Gene3D" id="1.20.1270.60">
    <property type="entry name" value="Arfaptin homology (AH) domain/BAR domain"/>
    <property type="match status" value="2"/>
</dbReference>
<feature type="transmembrane region" description="Helical" evidence="3">
    <location>
        <begin position="971"/>
        <end position="998"/>
    </location>
</feature>
<dbReference type="InterPro" id="IPR000591">
    <property type="entry name" value="DEP_dom"/>
</dbReference>
<evidence type="ECO:0000259" key="6">
    <source>
        <dbReference type="PROSITE" id="PS51741"/>
    </source>
</evidence>
<dbReference type="GO" id="GO:0005886">
    <property type="term" value="C:plasma membrane"/>
    <property type="evidence" value="ECO:0007669"/>
    <property type="project" value="TreeGrafter"/>
</dbReference>
<accession>A0A9W8AR04</accession>
<dbReference type="Pfam" id="PF00620">
    <property type="entry name" value="RhoGAP"/>
    <property type="match status" value="1"/>
</dbReference>
<dbReference type="Proteomes" id="UP001150925">
    <property type="component" value="Unassembled WGS sequence"/>
</dbReference>
<keyword evidence="3" id="KW-0812">Transmembrane</keyword>
<keyword evidence="8" id="KW-1185">Reference proteome</keyword>
<dbReference type="Gene3D" id="1.10.555.10">
    <property type="entry name" value="Rho GTPase activation protein"/>
    <property type="match status" value="1"/>
</dbReference>
<dbReference type="PROSITE" id="PS51741">
    <property type="entry name" value="F_BAR"/>
    <property type="match status" value="1"/>
</dbReference>